<dbReference type="AlphaFoldDB" id="A0A511JPD4"/>
<accession>A0A511JPD4</accession>
<evidence type="ECO:0000313" key="2">
    <source>
        <dbReference type="Proteomes" id="UP000321049"/>
    </source>
</evidence>
<evidence type="ECO:0000313" key="1">
    <source>
        <dbReference type="EMBL" id="GEL99887.1"/>
    </source>
</evidence>
<proteinExistence type="predicted"/>
<gene>
    <name evidence="1" type="ORF">CTE05_34340</name>
</gene>
<dbReference type="Proteomes" id="UP000321049">
    <property type="component" value="Unassembled WGS sequence"/>
</dbReference>
<keyword evidence="2" id="KW-1185">Reference proteome</keyword>
<dbReference type="EMBL" id="BJWH01000023">
    <property type="protein sequence ID" value="GEL99887.1"/>
    <property type="molecule type" value="Genomic_DNA"/>
</dbReference>
<organism evidence="1 2">
    <name type="scientific">Cellulomonas terrae</name>
    <dbReference type="NCBI Taxonomy" id="311234"/>
    <lineage>
        <taxon>Bacteria</taxon>
        <taxon>Bacillati</taxon>
        <taxon>Actinomycetota</taxon>
        <taxon>Actinomycetes</taxon>
        <taxon>Micrococcales</taxon>
        <taxon>Cellulomonadaceae</taxon>
        <taxon>Cellulomonas</taxon>
    </lineage>
</organism>
<reference evidence="1 2" key="1">
    <citation type="submission" date="2019-07" db="EMBL/GenBank/DDBJ databases">
        <title>Whole genome shotgun sequence of Cellulomonas terrae NBRC 100819.</title>
        <authorList>
            <person name="Hosoyama A."/>
            <person name="Uohara A."/>
            <person name="Ohji S."/>
            <person name="Ichikawa N."/>
        </authorList>
    </citation>
    <scope>NUCLEOTIDE SEQUENCE [LARGE SCALE GENOMIC DNA]</scope>
    <source>
        <strain evidence="1 2">NBRC 100819</strain>
    </source>
</reference>
<comment type="caution">
    <text evidence="1">The sequence shown here is derived from an EMBL/GenBank/DDBJ whole genome shotgun (WGS) entry which is preliminary data.</text>
</comment>
<name>A0A511JPD4_9CELL</name>
<protein>
    <submittedName>
        <fullName evidence="1">Uncharacterized protein</fullName>
    </submittedName>
</protein>
<sequence>MSRTRHPTRSFPTRTPSGVSEYVYIPNPMTTTQRVARARAFTDSEVVRQLVAQRTRTNGRPRKISLHAVMAALAMHGVSRPGTACIAAVVETLRTLSASDLAVLGFRSQKQITYRRMLSGIHA</sequence>